<dbReference type="HOGENOM" id="CLU_020336_7_2_7"/>
<gene>
    <name evidence="3" type="ORF">ETSY1_30955</name>
</gene>
<sequence length="326" mass="36482">MTSANVPEAFTLSQLSTNGISVRVAVAGNGPLVIMVHDWPELWYSWRHQIKPVATAGYRVVAPDMRGYGGSDKPHPVEAYNMATMMADVVGLIDAMDEENAILIGHDWGAPICWNTAALHPERVAAVVGLSVPYRQRPPVSPIALWRQIYQDKFFYQLYFQDEGVAERELEADVRQALRKIYYSISGDAPSLDPWLQRPPSATLLEAFSDPQPFPVWLSSADLDYFVANFETSGFRGPLNRYRNQERDFEELPKMGVTPVHQPSCFIAGSKDVVRSFVPGMDLYAQADTNCTDFRFTQLIDGAGHWVQQEAPDAVNEALLRFLGDL</sequence>
<name>W4LCD6_ENTF1</name>
<evidence type="ECO:0000313" key="4">
    <source>
        <dbReference type="Proteomes" id="UP000019141"/>
    </source>
</evidence>
<proteinExistence type="predicted"/>
<dbReference type="InterPro" id="IPR000639">
    <property type="entry name" value="Epox_hydrolase-like"/>
</dbReference>
<dbReference type="PRINTS" id="PR00412">
    <property type="entry name" value="EPOXHYDRLASE"/>
</dbReference>
<dbReference type="InterPro" id="IPR029058">
    <property type="entry name" value="AB_hydrolase_fold"/>
</dbReference>
<dbReference type="EMBL" id="AZHW01000926">
    <property type="protein sequence ID" value="ETW95365.1"/>
    <property type="molecule type" value="Genomic_DNA"/>
</dbReference>
<feature type="domain" description="AB hydrolase-1" evidence="2">
    <location>
        <begin position="31"/>
        <end position="311"/>
    </location>
</feature>
<dbReference type="GO" id="GO:0016787">
    <property type="term" value="F:hydrolase activity"/>
    <property type="evidence" value="ECO:0007669"/>
    <property type="project" value="UniProtKB-KW"/>
</dbReference>
<dbReference type="PATRIC" id="fig|1429438.4.peg.5881"/>
<dbReference type="Pfam" id="PF00561">
    <property type="entry name" value="Abhydrolase_1"/>
    <property type="match status" value="1"/>
</dbReference>
<protein>
    <submittedName>
        <fullName evidence="3">Epoxide hydrolase</fullName>
    </submittedName>
</protein>
<dbReference type="PRINTS" id="PR00111">
    <property type="entry name" value="ABHYDROLASE"/>
</dbReference>
<comment type="caution">
    <text evidence="3">The sequence shown here is derived from an EMBL/GenBank/DDBJ whole genome shotgun (WGS) entry which is preliminary data.</text>
</comment>
<keyword evidence="4" id="KW-1185">Reference proteome</keyword>
<dbReference type="AlphaFoldDB" id="W4LCD6"/>
<accession>W4LCD6</accession>
<dbReference type="Gene3D" id="3.40.50.1820">
    <property type="entry name" value="alpha/beta hydrolase"/>
    <property type="match status" value="1"/>
</dbReference>
<keyword evidence="1 3" id="KW-0378">Hydrolase</keyword>
<reference evidence="3 4" key="1">
    <citation type="journal article" date="2014" name="Nature">
        <title>An environmental bacterial taxon with a large and distinct metabolic repertoire.</title>
        <authorList>
            <person name="Wilson M.C."/>
            <person name="Mori T."/>
            <person name="Ruckert C."/>
            <person name="Uria A.R."/>
            <person name="Helf M.J."/>
            <person name="Takada K."/>
            <person name="Gernert C."/>
            <person name="Steffens U.A."/>
            <person name="Heycke N."/>
            <person name="Schmitt S."/>
            <person name="Rinke C."/>
            <person name="Helfrich E.J."/>
            <person name="Brachmann A.O."/>
            <person name="Gurgui C."/>
            <person name="Wakimoto T."/>
            <person name="Kracht M."/>
            <person name="Crusemann M."/>
            <person name="Hentschel U."/>
            <person name="Abe I."/>
            <person name="Matsunaga S."/>
            <person name="Kalinowski J."/>
            <person name="Takeyama H."/>
            <person name="Piel J."/>
        </authorList>
    </citation>
    <scope>NUCLEOTIDE SEQUENCE [LARGE SCALE GENOMIC DNA]</scope>
    <source>
        <strain evidence="4">TSY1</strain>
    </source>
</reference>
<dbReference type="SUPFAM" id="SSF53474">
    <property type="entry name" value="alpha/beta-Hydrolases"/>
    <property type="match status" value="1"/>
</dbReference>
<evidence type="ECO:0000256" key="1">
    <source>
        <dbReference type="ARBA" id="ARBA00022801"/>
    </source>
</evidence>
<evidence type="ECO:0000313" key="3">
    <source>
        <dbReference type="EMBL" id="ETW95365.1"/>
    </source>
</evidence>
<dbReference type="PANTHER" id="PTHR43329">
    <property type="entry name" value="EPOXIDE HYDROLASE"/>
    <property type="match status" value="1"/>
</dbReference>
<evidence type="ECO:0000259" key="2">
    <source>
        <dbReference type="Pfam" id="PF00561"/>
    </source>
</evidence>
<organism evidence="3 4">
    <name type="scientific">Entotheonella factor</name>
    <dbReference type="NCBI Taxonomy" id="1429438"/>
    <lineage>
        <taxon>Bacteria</taxon>
        <taxon>Pseudomonadati</taxon>
        <taxon>Nitrospinota/Tectimicrobiota group</taxon>
        <taxon>Candidatus Tectimicrobiota</taxon>
        <taxon>Candidatus Entotheonellia</taxon>
        <taxon>Candidatus Entotheonellales</taxon>
        <taxon>Candidatus Entotheonellaceae</taxon>
        <taxon>Candidatus Entotheonella</taxon>
    </lineage>
</organism>
<dbReference type="InterPro" id="IPR000073">
    <property type="entry name" value="AB_hydrolase_1"/>
</dbReference>
<dbReference type="Proteomes" id="UP000019141">
    <property type="component" value="Unassembled WGS sequence"/>
</dbReference>